<gene>
    <name evidence="2" type="ORF">Z520_11730</name>
</gene>
<dbReference type="Proteomes" id="UP000053411">
    <property type="component" value="Unassembled WGS sequence"/>
</dbReference>
<sequence>MDSTSASSSSNSPGPSAPAQPDVDQPPTQSAPPPASQSDQLLQVQTILEDVASGKVHLPQELVMGFTLCQDSWHRLQGDPNLELCVGRNELCVAYDASLSLVTIKAGPPLNDMHRIILEFLSDLQRRTRSTFASM</sequence>
<feature type="region of interest" description="Disordered" evidence="1">
    <location>
        <begin position="1"/>
        <end position="40"/>
    </location>
</feature>
<evidence type="ECO:0000256" key="1">
    <source>
        <dbReference type="SAM" id="MobiDB-lite"/>
    </source>
</evidence>
<organism evidence="2 3">
    <name type="scientific">Fonsecaea multimorphosa CBS 102226</name>
    <dbReference type="NCBI Taxonomy" id="1442371"/>
    <lineage>
        <taxon>Eukaryota</taxon>
        <taxon>Fungi</taxon>
        <taxon>Dikarya</taxon>
        <taxon>Ascomycota</taxon>
        <taxon>Pezizomycotina</taxon>
        <taxon>Eurotiomycetes</taxon>
        <taxon>Chaetothyriomycetidae</taxon>
        <taxon>Chaetothyriales</taxon>
        <taxon>Herpotrichiellaceae</taxon>
        <taxon>Fonsecaea</taxon>
    </lineage>
</organism>
<feature type="compositionally biased region" description="Low complexity" evidence="1">
    <location>
        <begin position="1"/>
        <end position="19"/>
    </location>
</feature>
<evidence type="ECO:0000313" key="3">
    <source>
        <dbReference type="Proteomes" id="UP000053411"/>
    </source>
</evidence>
<dbReference type="AlphaFoldDB" id="A0A0D2JPX7"/>
<dbReference type="VEuPathDB" id="FungiDB:Z520_11730"/>
<accession>A0A0D2JPX7</accession>
<protein>
    <submittedName>
        <fullName evidence="2">Uncharacterized protein</fullName>
    </submittedName>
</protein>
<proteinExistence type="predicted"/>
<dbReference type="GeneID" id="27717476"/>
<reference evidence="2 3" key="1">
    <citation type="submission" date="2015-01" db="EMBL/GenBank/DDBJ databases">
        <title>The Genome Sequence of Fonsecaea multimorphosa CBS 102226.</title>
        <authorList>
            <consortium name="The Broad Institute Genomics Platform"/>
            <person name="Cuomo C."/>
            <person name="de Hoog S."/>
            <person name="Gorbushina A."/>
            <person name="Stielow B."/>
            <person name="Teixiera M."/>
            <person name="Abouelleil A."/>
            <person name="Chapman S.B."/>
            <person name="Priest M."/>
            <person name="Young S.K."/>
            <person name="Wortman J."/>
            <person name="Nusbaum C."/>
            <person name="Birren B."/>
        </authorList>
    </citation>
    <scope>NUCLEOTIDE SEQUENCE [LARGE SCALE GENOMIC DNA]</scope>
    <source>
        <strain evidence="2 3">CBS 102226</strain>
    </source>
</reference>
<evidence type="ECO:0000313" key="2">
    <source>
        <dbReference type="EMBL" id="KIX92554.1"/>
    </source>
</evidence>
<dbReference type="RefSeq" id="XP_016626677.1">
    <property type="nucleotide sequence ID" value="XM_016782218.1"/>
</dbReference>
<dbReference type="EMBL" id="KN848103">
    <property type="protein sequence ID" value="KIX92554.1"/>
    <property type="molecule type" value="Genomic_DNA"/>
</dbReference>
<name>A0A0D2JPX7_9EURO</name>
<keyword evidence="3" id="KW-1185">Reference proteome</keyword>